<keyword evidence="3" id="KW-0862">Zinc</keyword>
<dbReference type="GO" id="GO:0006511">
    <property type="term" value="P:ubiquitin-dependent protein catabolic process"/>
    <property type="evidence" value="ECO:0007669"/>
    <property type="project" value="TreeGrafter"/>
</dbReference>
<dbReference type="Pfam" id="PF01363">
    <property type="entry name" value="FYVE"/>
    <property type="match status" value="1"/>
</dbReference>
<dbReference type="SMART" id="SM00184">
    <property type="entry name" value="RING"/>
    <property type="match status" value="1"/>
</dbReference>
<feature type="domain" description="RING-type" evidence="5">
    <location>
        <begin position="118"/>
        <end position="159"/>
    </location>
</feature>
<dbReference type="GO" id="GO:0008270">
    <property type="term" value="F:zinc ion binding"/>
    <property type="evidence" value="ECO:0007669"/>
    <property type="project" value="UniProtKB-KW"/>
</dbReference>
<evidence type="ECO:0000256" key="3">
    <source>
        <dbReference type="ARBA" id="ARBA00022833"/>
    </source>
</evidence>
<dbReference type="GO" id="GO:0061630">
    <property type="term" value="F:ubiquitin protein ligase activity"/>
    <property type="evidence" value="ECO:0007669"/>
    <property type="project" value="TreeGrafter"/>
</dbReference>
<dbReference type="Gene3D" id="3.30.40.10">
    <property type="entry name" value="Zinc/RING finger domain, C3HC4 (zinc finger)"/>
    <property type="match status" value="2"/>
</dbReference>
<dbReference type="SUPFAM" id="SSF57850">
    <property type="entry name" value="RING/U-box"/>
    <property type="match status" value="1"/>
</dbReference>
<keyword evidence="2 4" id="KW-0863">Zinc-finger</keyword>
<dbReference type="PROSITE" id="PS50178">
    <property type="entry name" value="ZF_FYVE"/>
    <property type="match status" value="1"/>
</dbReference>
<dbReference type="STRING" id="1202772.A0A1V9YFV9"/>
<dbReference type="InterPro" id="IPR013083">
    <property type="entry name" value="Znf_RING/FYVE/PHD"/>
</dbReference>
<dbReference type="InterPro" id="IPR000306">
    <property type="entry name" value="Znf_FYVE"/>
</dbReference>
<dbReference type="SMART" id="SM00064">
    <property type="entry name" value="FYVE"/>
    <property type="match status" value="1"/>
</dbReference>
<evidence type="ECO:0000259" key="5">
    <source>
        <dbReference type="PROSITE" id="PS50089"/>
    </source>
</evidence>
<dbReference type="InterPro" id="IPR011011">
    <property type="entry name" value="Znf_FYVE_PHD"/>
</dbReference>
<dbReference type="Pfam" id="PF13639">
    <property type="entry name" value="zf-RING_2"/>
    <property type="match status" value="1"/>
</dbReference>
<name>A0A1V9YFV9_ACHHY</name>
<evidence type="ECO:0000256" key="4">
    <source>
        <dbReference type="PROSITE-ProRule" id="PRU00175"/>
    </source>
</evidence>
<evidence type="ECO:0008006" key="9">
    <source>
        <dbReference type="Google" id="ProtNLM"/>
    </source>
</evidence>
<dbReference type="OrthoDB" id="660555at2759"/>
<dbReference type="PROSITE" id="PS50089">
    <property type="entry name" value="ZF_RING_2"/>
    <property type="match status" value="1"/>
</dbReference>
<dbReference type="AlphaFoldDB" id="A0A1V9YFV9"/>
<comment type="caution">
    <text evidence="7">The sequence shown here is derived from an EMBL/GenBank/DDBJ whole genome shotgun (WGS) entry which is preliminary data.</text>
</comment>
<dbReference type="InterPro" id="IPR001841">
    <property type="entry name" value="Znf_RING"/>
</dbReference>
<keyword evidence="8" id="KW-1185">Reference proteome</keyword>
<dbReference type="InterPro" id="IPR051834">
    <property type="entry name" value="RING_finger_E3_ligase"/>
</dbReference>
<accession>A0A1V9YFV9</accession>
<dbReference type="Proteomes" id="UP000243579">
    <property type="component" value="Unassembled WGS sequence"/>
</dbReference>
<evidence type="ECO:0000256" key="2">
    <source>
        <dbReference type="ARBA" id="ARBA00022771"/>
    </source>
</evidence>
<evidence type="ECO:0000256" key="1">
    <source>
        <dbReference type="ARBA" id="ARBA00022723"/>
    </source>
</evidence>
<evidence type="ECO:0000259" key="6">
    <source>
        <dbReference type="PROSITE" id="PS50178"/>
    </source>
</evidence>
<keyword evidence="1" id="KW-0479">Metal-binding</keyword>
<feature type="domain" description="FYVE-type" evidence="6">
    <location>
        <begin position="17"/>
        <end position="77"/>
    </location>
</feature>
<gene>
    <name evidence="7" type="ORF">ACHHYP_13277</name>
</gene>
<evidence type="ECO:0000313" key="8">
    <source>
        <dbReference type="Proteomes" id="UP000243579"/>
    </source>
</evidence>
<protein>
    <recommendedName>
        <fullName evidence="9">RING-type domain-containing protein</fullName>
    </recommendedName>
</protein>
<dbReference type="InterPro" id="IPR017455">
    <property type="entry name" value="Znf_FYVE-rel"/>
</dbReference>
<organism evidence="7 8">
    <name type="scientific">Achlya hypogyna</name>
    <name type="common">Oomycete</name>
    <name type="synonym">Protoachlya hypogyna</name>
    <dbReference type="NCBI Taxonomy" id="1202772"/>
    <lineage>
        <taxon>Eukaryota</taxon>
        <taxon>Sar</taxon>
        <taxon>Stramenopiles</taxon>
        <taxon>Oomycota</taxon>
        <taxon>Saprolegniomycetes</taxon>
        <taxon>Saprolegniales</taxon>
        <taxon>Achlyaceae</taxon>
        <taxon>Achlya</taxon>
    </lineage>
</organism>
<dbReference type="SUPFAM" id="SSF57903">
    <property type="entry name" value="FYVE/PHD zinc finger"/>
    <property type="match status" value="1"/>
</dbReference>
<dbReference type="EMBL" id="JNBR01001852">
    <property type="protein sequence ID" value="OQR84537.1"/>
    <property type="molecule type" value="Genomic_DNA"/>
</dbReference>
<sequence length="177" mass="19759">MELLTRSACPRDRWVPDGARPNCSCCGKAFTLYRRRHHCRVCGDLVCAKCTARVYLRSPGAAKTLGKSCVACAIVTDSHDLLDLAAAMEKRPTCPMFVDLLPSRKWKDVHKEEAHAACAICLEDYRGLDGLTRLPCHHSFHTRCITPWLATNDECPMCRYSLPRDVAYSQGAALFLS</sequence>
<proteinExistence type="predicted"/>
<reference evidence="7 8" key="1">
    <citation type="journal article" date="2014" name="Genome Biol. Evol.">
        <title>The secreted proteins of Achlya hypogyna and Thraustotheca clavata identify the ancestral oomycete secretome and reveal gene acquisitions by horizontal gene transfer.</title>
        <authorList>
            <person name="Misner I."/>
            <person name="Blouin N."/>
            <person name="Leonard G."/>
            <person name="Richards T.A."/>
            <person name="Lane C.E."/>
        </authorList>
    </citation>
    <scope>NUCLEOTIDE SEQUENCE [LARGE SCALE GENOMIC DNA]</scope>
    <source>
        <strain evidence="7 8">ATCC 48635</strain>
    </source>
</reference>
<evidence type="ECO:0000313" key="7">
    <source>
        <dbReference type="EMBL" id="OQR84537.1"/>
    </source>
</evidence>
<dbReference type="PANTHER" id="PTHR45931">
    <property type="entry name" value="SI:CH211-59O9.10"/>
    <property type="match status" value="1"/>
</dbReference>
<dbReference type="GO" id="GO:0005634">
    <property type="term" value="C:nucleus"/>
    <property type="evidence" value="ECO:0007669"/>
    <property type="project" value="TreeGrafter"/>
</dbReference>
<dbReference type="PANTHER" id="PTHR45931:SF16">
    <property type="entry name" value="RING_U-BOX SUPERFAMILY PROTEIN"/>
    <property type="match status" value="1"/>
</dbReference>